<evidence type="ECO:0000313" key="1">
    <source>
        <dbReference type="EMBL" id="CAI8056951.1"/>
    </source>
</evidence>
<dbReference type="EMBL" id="CASHTH010004408">
    <property type="protein sequence ID" value="CAI8056951.1"/>
    <property type="molecule type" value="Genomic_DNA"/>
</dbReference>
<accession>A0AA35XL43</accession>
<dbReference type="AlphaFoldDB" id="A0AA35XL43"/>
<organism evidence="1 2">
    <name type="scientific">Geodia barretti</name>
    <name type="common">Barrett's horny sponge</name>
    <dbReference type="NCBI Taxonomy" id="519541"/>
    <lineage>
        <taxon>Eukaryota</taxon>
        <taxon>Metazoa</taxon>
        <taxon>Porifera</taxon>
        <taxon>Demospongiae</taxon>
        <taxon>Heteroscleromorpha</taxon>
        <taxon>Tetractinellida</taxon>
        <taxon>Astrophorina</taxon>
        <taxon>Geodiidae</taxon>
        <taxon>Geodia</taxon>
    </lineage>
</organism>
<name>A0AA35XL43_GEOBA</name>
<gene>
    <name evidence="1" type="ORF">GBAR_LOCUS31023</name>
</gene>
<dbReference type="Proteomes" id="UP001174909">
    <property type="component" value="Unassembled WGS sequence"/>
</dbReference>
<protein>
    <submittedName>
        <fullName evidence="1">Uncharacterized protein</fullName>
    </submittedName>
</protein>
<proteinExistence type="predicted"/>
<reference evidence="1" key="1">
    <citation type="submission" date="2023-03" db="EMBL/GenBank/DDBJ databases">
        <authorList>
            <person name="Steffen K."/>
            <person name="Cardenas P."/>
        </authorList>
    </citation>
    <scope>NUCLEOTIDE SEQUENCE</scope>
</reference>
<sequence length="88" mass="9620">MGRVGGCVTSRLRRLRPTTRTLTGCAVISRSRAKLTRPARRERRRRTSGCWLLRSSAPASSPCCPTPLSTASTSECAPVVGSQRFLRC</sequence>
<evidence type="ECO:0000313" key="2">
    <source>
        <dbReference type="Proteomes" id="UP001174909"/>
    </source>
</evidence>
<comment type="caution">
    <text evidence="1">The sequence shown here is derived from an EMBL/GenBank/DDBJ whole genome shotgun (WGS) entry which is preliminary data.</text>
</comment>
<keyword evidence="2" id="KW-1185">Reference proteome</keyword>